<evidence type="ECO:0000313" key="2">
    <source>
        <dbReference type="EMBL" id="NOU67500.1"/>
    </source>
</evidence>
<comment type="caution">
    <text evidence="2">The sequence shown here is derived from an EMBL/GenBank/DDBJ whole genome shotgun (WGS) entry which is preliminary data.</text>
</comment>
<evidence type="ECO:0008006" key="4">
    <source>
        <dbReference type="Google" id="ProtNLM"/>
    </source>
</evidence>
<name>A0ABX1XG52_9BACL</name>
<dbReference type="EMBL" id="WHNY01000067">
    <property type="protein sequence ID" value="NOU67500.1"/>
    <property type="molecule type" value="Genomic_DNA"/>
</dbReference>
<dbReference type="PANTHER" id="PTHR32182">
    <property type="entry name" value="DNA REPLICATION AND REPAIR PROTEIN RECF"/>
    <property type="match status" value="1"/>
</dbReference>
<dbReference type="RefSeq" id="WP_171634254.1">
    <property type="nucleotide sequence ID" value="NZ_WHNY01000067.1"/>
</dbReference>
<dbReference type="Gene3D" id="3.40.50.300">
    <property type="entry name" value="P-loop containing nucleotide triphosphate hydrolases"/>
    <property type="match status" value="2"/>
</dbReference>
<sequence>MKINSITVEGFRGLLGVHKYELDGKSLLLYAQNGMGKSSLIDAIDYFRNTNVNGQLEQLKAREYGGIKTLKHLNKVGDGEVSISFTENKSGTRKVTDKGAQAPSLAKIIEQSTEYDWIFRLSDIMKVLDATPGQRYESIANAVGILPLMNISKKMDSVKRWSQDNPYGYQMKSLFQEITSLLGTSVFSKDEPLFIEKLCEKYKIEYDLKFINNFNELKSKVKEHKNDIKDQTGVKNAEIAIFNLDEVLEEIAKLNNQHKDLEETDQKLKELQIQSNAASLFKLLEASTEYLHDHQPENCPVCESIKIDWQKQKDRIRTDLINNKSYITLSKRIEEIKSEINSSEKSIGITLTKVQTNFKSILKESKESKFAATALELKTMSLLELDTAIRELKQLLGTFVSSTISTTNLESLINLERDIEEIEKHIGAYEVLALKNEIHATFASQIADTAKSFSKFCIDEMDSRFADVVERAQEIFSEIVDNPMLETGISVAHSFKVVPIKAREITLLMNYLGRENVAPTGYLNESWMRAYGLGLIFSLIERGNKTFPVLVLDDVFSSFDFPNQRRIANFLAENFKHFQLIITTHDAYFNKCMKDAIKRNNSNTWKTIEAYNYDRRLGQVSYKNSLTEIEEIDELLMTAVKATGVANPIRIFFEDWCRIHCDLLSVSLPFKGEISTSGYDLGELWPPLQKAIKPHFSGQLGSIKLLDEIEKNRSDLSFGSHGQINFNEHSPVEEYRTLWENIKRLNNLLSCPICKGKGKHGYMRIVRGGILVCHGVNGKNPKDNCNGTSYNFPLF</sequence>
<evidence type="ECO:0000313" key="3">
    <source>
        <dbReference type="Proteomes" id="UP000653578"/>
    </source>
</evidence>
<gene>
    <name evidence="2" type="ORF">GC096_25995</name>
</gene>
<dbReference type="PANTHER" id="PTHR32182:SF0">
    <property type="entry name" value="DNA REPLICATION AND REPAIR PROTEIN RECF"/>
    <property type="match status" value="1"/>
</dbReference>
<proteinExistence type="predicted"/>
<reference evidence="2 3" key="1">
    <citation type="submission" date="2019-10" db="EMBL/GenBank/DDBJ databases">
        <title>Description of Paenibacillus humi sp. nov.</title>
        <authorList>
            <person name="Carlier A."/>
            <person name="Qi S."/>
        </authorList>
    </citation>
    <scope>NUCLEOTIDE SEQUENCE [LARGE SCALE GENOMIC DNA]</scope>
    <source>
        <strain evidence="2 3">LMG 31461</strain>
    </source>
</reference>
<evidence type="ECO:0000256" key="1">
    <source>
        <dbReference type="SAM" id="Coils"/>
    </source>
</evidence>
<dbReference type="SUPFAM" id="SSF52540">
    <property type="entry name" value="P-loop containing nucleoside triphosphate hydrolases"/>
    <property type="match status" value="1"/>
</dbReference>
<dbReference type="InterPro" id="IPR027417">
    <property type="entry name" value="P-loop_NTPase"/>
</dbReference>
<keyword evidence="1" id="KW-0175">Coiled coil</keyword>
<protein>
    <recommendedName>
        <fullName evidence="4">RecF/RecN/SMC N-terminal domain-containing protein</fullName>
    </recommendedName>
</protein>
<organism evidence="2 3">
    <name type="scientific">Paenibacillus plantarum</name>
    <dbReference type="NCBI Taxonomy" id="2654975"/>
    <lineage>
        <taxon>Bacteria</taxon>
        <taxon>Bacillati</taxon>
        <taxon>Bacillota</taxon>
        <taxon>Bacilli</taxon>
        <taxon>Bacillales</taxon>
        <taxon>Paenibacillaceae</taxon>
        <taxon>Paenibacillus</taxon>
    </lineage>
</organism>
<dbReference type="Proteomes" id="UP000653578">
    <property type="component" value="Unassembled WGS sequence"/>
</dbReference>
<feature type="coiled-coil region" evidence="1">
    <location>
        <begin position="237"/>
        <end position="274"/>
    </location>
</feature>
<keyword evidence="3" id="KW-1185">Reference proteome</keyword>
<accession>A0ABX1XG52</accession>